<dbReference type="InterPro" id="IPR051532">
    <property type="entry name" value="Ester_Hydrolysis_Enzymes"/>
</dbReference>
<keyword evidence="4" id="KW-1185">Reference proteome</keyword>
<evidence type="ECO:0000256" key="1">
    <source>
        <dbReference type="SAM" id="MobiDB-lite"/>
    </source>
</evidence>
<dbReference type="OrthoDB" id="9794725at2"/>
<organism evidence="3 4">
    <name type="scientific">Herbiconiux ginsengi</name>
    <dbReference type="NCBI Taxonomy" id="381665"/>
    <lineage>
        <taxon>Bacteria</taxon>
        <taxon>Bacillati</taxon>
        <taxon>Actinomycetota</taxon>
        <taxon>Actinomycetes</taxon>
        <taxon>Micrococcales</taxon>
        <taxon>Microbacteriaceae</taxon>
        <taxon>Herbiconiux</taxon>
    </lineage>
</organism>
<evidence type="ECO:0000313" key="3">
    <source>
        <dbReference type="EMBL" id="SDY57148.1"/>
    </source>
</evidence>
<accession>A0A1H3KZL8</accession>
<evidence type="ECO:0000259" key="2">
    <source>
        <dbReference type="Pfam" id="PF13472"/>
    </source>
</evidence>
<dbReference type="STRING" id="381665.SAMN05216554_0751"/>
<dbReference type="EMBL" id="FNPZ01000001">
    <property type="protein sequence ID" value="SDY57148.1"/>
    <property type="molecule type" value="Genomic_DNA"/>
</dbReference>
<feature type="domain" description="SGNH hydrolase-type esterase" evidence="2">
    <location>
        <begin position="103"/>
        <end position="284"/>
    </location>
</feature>
<dbReference type="AlphaFoldDB" id="A0A1H3KZL8"/>
<dbReference type="Proteomes" id="UP000198891">
    <property type="component" value="Unassembled WGS sequence"/>
</dbReference>
<dbReference type="PANTHER" id="PTHR30383">
    <property type="entry name" value="THIOESTERASE 1/PROTEASE 1/LYSOPHOSPHOLIPASE L1"/>
    <property type="match status" value="1"/>
</dbReference>
<evidence type="ECO:0000313" key="4">
    <source>
        <dbReference type="Proteomes" id="UP000198891"/>
    </source>
</evidence>
<dbReference type="InterPro" id="IPR013830">
    <property type="entry name" value="SGNH_hydro"/>
</dbReference>
<sequence>MTAPETATDADAVDATDPVADELRDPHKFTARFLHPDKYPVLQRTGLLPADLVGLEAAMAGTDEAALHGYRAEFAREVHSAVSGLSPDAASRLPFRPGEVVVALGDSITDDSLSWAHQLQAYLDRHRPDDGIRVVNAGITGHTTQEAIARIDRLIALGPDWVIQLLGTNDARRHGAARVQMQSIGETRRNLALLAELVAAETGATLVSMTPPPVIEADADAWVPFHSERITWRETDVAAIAEAVRQQATILVDVHRVFLDHATTTRAALLLPDGVHPTVAGQRLILEVLLDTLTKPAQLDGELRLEGEDNHDDRESPATT</sequence>
<dbReference type="Pfam" id="PF13472">
    <property type="entry name" value="Lipase_GDSL_2"/>
    <property type="match status" value="1"/>
</dbReference>
<protein>
    <submittedName>
        <fullName evidence="3">Acetyl esterase/acyl-CoA thioesterase-1</fullName>
    </submittedName>
</protein>
<dbReference type="RefSeq" id="WP_092548928.1">
    <property type="nucleotide sequence ID" value="NZ_FNPZ01000001.1"/>
</dbReference>
<dbReference type="InterPro" id="IPR036514">
    <property type="entry name" value="SGNH_hydro_sf"/>
</dbReference>
<feature type="region of interest" description="Disordered" evidence="1">
    <location>
        <begin position="301"/>
        <end position="320"/>
    </location>
</feature>
<proteinExistence type="predicted"/>
<gene>
    <name evidence="3" type="ORF">SAMN05216554_0751</name>
</gene>
<dbReference type="SUPFAM" id="SSF52266">
    <property type="entry name" value="SGNH hydrolase"/>
    <property type="match status" value="1"/>
</dbReference>
<dbReference type="Gene3D" id="3.40.50.1110">
    <property type="entry name" value="SGNH hydrolase"/>
    <property type="match status" value="1"/>
</dbReference>
<reference evidence="3 4" key="1">
    <citation type="submission" date="2016-10" db="EMBL/GenBank/DDBJ databases">
        <authorList>
            <person name="de Groot N.N."/>
        </authorList>
    </citation>
    <scope>NUCLEOTIDE SEQUENCE [LARGE SCALE GENOMIC DNA]</scope>
    <source>
        <strain evidence="3 4">CGMCC 4.3491</strain>
    </source>
</reference>
<name>A0A1H3KZL8_9MICO</name>